<dbReference type="RefSeq" id="WP_144863205.1">
    <property type="nucleotide sequence ID" value="NZ_LR213768.1"/>
</dbReference>
<reference evidence="1 2" key="1">
    <citation type="submission" date="2019-01" db="EMBL/GenBank/DDBJ databases">
        <authorList>
            <person name="Brito A."/>
        </authorList>
    </citation>
    <scope>NUCLEOTIDE SEQUENCE [LARGE SCALE GENOMIC DNA]</scope>
    <source>
        <strain evidence="1">1</strain>
    </source>
</reference>
<gene>
    <name evidence="1" type="ORF">H1P_30054</name>
</gene>
<evidence type="ECO:0000313" key="2">
    <source>
        <dbReference type="Proteomes" id="UP000320055"/>
    </source>
</evidence>
<sequence length="98" mass="11663">MAEEFEYLFRVVAKNCDREFERWTDALYHAKSLIPKCRSLFEDIRIFVGNELVWVYSRSHKYPQYLGAGNYDRLARLFIAEAMEEEEAAKEQEEVSDT</sequence>
<organism evidence="1 2">
    <name type="scientific">Hyella patelloides LEGE 07179</name>
    <dbReference type="NCBI Taxonomy" id="945734"/>
    <lineage>
        <taxon>Bacteria</taxon>
        <taxon>Bacillati</taxon>
        <taxon>Cyanobacteriota</taxon>
        <taxon>Cyanophyceae</taxon>
        <taxon>Pleurocapsales</taxon>
        <taxon>Hyellaceae</taxon>
        <taxon>Hyella</taxon>
    </lineage>
</organism>
<dbReference type="Proteomes" id="UP000320055">
    <property type="component" value="Unassembled WGS sequence"/>
</dbReference>
<dbReference type="OrthoDB" id="531324at2"/>
<evidence type="ECO:0000313" key="1">
    <source>
        <dbReference type="EMBL" id="VEP14978.1"/>
    </source>
</evidence>
<name>A0A563VU91_9CYAN</name>
<dbReference type="AlphaFoldDB" id="A0A563VU91"/>
<dbReference type="EMBL" id="CAACVJ010000223">
    <property type="protein sequence ID" value="VEP14978.1"/>
    <property type="molecule type" value="Genomic_DNA"/>
</dbReference>
<protein>
    <submittedName>
        <fullName evidence="1">Uncharacterized protein</fullName>
    </submittedName>
</protein>
<keyword evidence="2" id="KW-1185">Reference proteome</keyword>
<proteinExistence type="predicted"/>
<accession>A0A563VU91</accession>